<keyword evidence="3" id="KW-1185">Reference proteome</keyword>
<gene>
    <name evidence="2" type="primary">trs31_2</name>
    <name evidence="2" type="ORF">N0V83_010419</name>
</gene>
<organism evidence="2 3">
    <name type="scientific">Neocucurbitaria cava</name>
    <dbReference type="NCBI Taxonomy" id="798079"/>
    <lineage>
        <taxon>Eukaryota</taxon>
        <taxon>Fungi</taxon>
        <taxon>Dikarya</taxon>
        <taxon>Ascomycota</taxon>
        <taxon>Pezizomycotina</taxon>
        <taxon>Dothideomycetes</taxon>
        <taxon>Pleosporomycetidae</taxon>
        <taxon>Pleosporales</taxon>
        <taxon>Pleosporineae</taxon>
        <taxon>Cucurbitariaceae</taxon>
        <taxon>Neocucurbitaria</taxon>
    </lineage>
</organism>
<evidence type="ECO:0000313" key="3">
    <source>
        <dbReference type="Proteomes" id="UP001140560"/>
    </source>
</evidence>
<evidence type="ECO:0000256" key="1">
    <source>
        <dbReference type="SAM" id="Coils"/>
    </source>
</evidence>
<evidence type="ECO:0000313" key="2">
    <source>
        <dbReference type="EMBL" id="KAJ4362326.1"/>
    </source>
</evidence>
<proteinExistence type="predicted"/>
<name>A0A9W9CHG8_9PLEO</name>
<reference evidence="2" key="1">
    <citation type="submission" date="2022-10" db="EMBL/GenBank/DDBJ databases">
        <title>Tapping the CABI collections for fungal endophytes: first genome assemblies for Collariella, Neodidymelliopsis, Ascochyta clinopodiicola, Didymella pomorum, Didymosphaeria variabile, Neocosmospora piperis and Neocucurbitaria cava.</title>
        <authorList>
            <person name="Hill R."/>
        </authorList>
    </citation>
    <scope>NUCLEOTIDE SEQUENCE</scope>
    <source>
        <strain evidence="2">IMI 356814</strain>
    </source>
</reference>
<comment type="caution">
    <text evidence="2">The sequence shown here is derived from an EMBL/GenBank/DDBJ whole genome shotgun (WGS) entry which is preliminary data.</text>
</comment>
<dbReference type="EMBL" id="JAPEUY010000021">
    <property type="protein sequence ID" value="KAJ4362326.1"/>
    <property type="molecule type" value="Genomic_DNA"/>
</dbReference>
<protein>
    <submittedName>
        <fullName evidence="2">Trafficking protein particle complex subunit 31</fullName>
    </submittedName>
</protein>
<sequence length="401" mass="46246">MLRDYRNLFLAESDAEFLRMLCVDMYTDARKQNPPAQKTLFPHAHPRVAKPQALGNALIPTSMSFDLDALFLERLELFAEPQPTESRRVNSGGKETPQICEKINHAVEEAMEKGVVDNNLRDSIQTLIHERDNWKEQAESQSEVIQKLHHRIYSKNIANSDLPADLVRRMDRVESENVRLRADNMQLKENLRAAESENATLCDENDGKNKKLKGANKKVKNAKNVAGKEEVKAKDAVLDKQRHLTSERKMKKERNDALAALEEQRKINESLRTELEVEKSGVPHMRDNETKPDITTVIVPVQFEVHRSHFRELLMGLEAYQMAFVDKMKCWYEEWKKPEEETPKVVGANYLDDGKKARIYEDMVEMPEGYLQTGAEHDGWRSKRGLEAVCRYAETRHSHQG</sequence>
<keyword evidence="1" id="KW-0175">Coiled coil</keyword>
<feature type="coiled-coil region" evidence="1">
    <location>
        <begin position="170"/>
        <end position="225"/>
    </location>
</feature>
<accession>A0A9W9CHG8</accession>
<dbReference type="Proteomes" id="UP001140560">
    <property type="component" value="Unassembled WGS sequence"/>
</dbReference>
<dbReference type="OrthoDB" id="3796753at2759"/>
<dbReference type="AlphaFoldDB" id="A0A9W9CHG8"/>